<comment type="subunit">
    <text evidence="3">Monomer.</text>
</comment>
<dbReference type="Ensembl" id="ENSNGAT00000030404.1">
    <property type="protein sequence ID" value="ENSNGAP00000024692.1"/>
    <property type="gene ID" value="ENSNGAG00000022879.1"/>
</dbReference>
<evidence type="ECO:0000256" key="4">
    <source>
        <dbReference type="ARBA" id="ARBA00022490"/>
    </source>
</evidence>
<dbReference type="InterPro" id="IPR024080">
    <property type="entry name" value="Neurolysin/TOP_N"/>
</dbReference>
<proteinExistence type="inferred from homology"/>
<evidence type="ECO:0000256" key="5">
    <source>
        <dbReference type="ARBA" id="ARBA00022553"/>
    </source>
</evidence>
<dbReference type="GO" id="GO:0006518">
    <property type="term" value="P:peptide metabolic process"/>
    <property type="evidence" value="ECO:0007669"/>
    <property type="project" value="TreeGrafter"/>
</dbReference>
<dbReference type="Gene3D" id="3.40.390.10">
    <property type="entry name" value="Collagenase (Catalytic Domain)"/>
    <property type="match status" value="1"/>
</dbReference>
<accession>A0A8C6RXZ2</accession>
<reference evidence="18" key="2">
    <citation type="submission" date="2025-09" db="UniProtKB">
        <authorList>
            <consortium name="Ensembl"/>
        </authorList>
    </citation>
    <scope>IDENTIFICATION</scope>
</reference>
<evidence type="ECO:0000256" key="13">
    <source>
        <dbReference type="ARBA" id="ARBA00039079"/>
    </source>
</evidence>
<keyword evidence="10" id="KW-0007">Acetylation</keyword>
<dbReference type="PANTHER" id="PTHR11804">
    <property type="entry name" value="PROTEASE M3 THIMET OLIGOPEPTIDASE-RELATED"/>
    <property type="match status" value="1"/>
</dbReference>
<reference evidence="18" key="1">
    <citation type="submission" date="2025-08" db="UniProtKB">
        <authorList>
            <consortium name="Ensembl"/>
        </authorList>
    </citation>
    <scope>IDENTIFICATION</scope>
</reference>
<dbReference type="EC" id="3.4.24.15" evidence="13"/>
<dbReference type="CDD" id="cd06455">
    <property type="entry name" value="M3A_TOP"/>
    <property type="match status" value="1"/>
</dbReference>
<keyword evidence="11 16" id="KW-0482">Metalloprotease</keyword>
<dbReference type="GeneID" id="103737278"/>
<dbReference type="GeneTree" id="ENSGT00950000183171"/>
<evidence type="ECO:0000256" key="1">
    <source>
        <dbReference type="ARBA" id="ARBA00004496"/>
    </source>
</evidence>
<comment type="similarity">
    <text evidence="2 16">Belongs to the peptidase M3 family.</text>
</comment>
<feature type="domain" description="Peptidase M3A/M3B catalytic" evidence="17">
    <location>
        <begin position="227"/>
        <end position="675"/>
    </location>
</feature>
<evidence type="ECO:0000256" key="10">
    <source>
        <dbReference type="ARBA" id="ARBA00022990"/>
    </source>
</evidence>
<dbReference type="InterPro" id="IPR001567">
    <property type="entry name" value="Pept_M3A_M3B_dom"/>
</dbReference>
<dbReference type="KEGG" id="ngi:103737278"/>
<dbReference type="InterPro" id="IPR024077">
    <property type="entry name" value="Neurolysin/TOP_dom2"/>
</dbReference>
<dbReference type="GO" id="GO:0005758">
    <property type="term" value="C:mitochondrial intermembrane space"/>
    <property type="evidence" value="ECO:0007669"/>
    <property type="project" value="TreeGrafter"/>
</dbReference>
<keyword evidence="4" id="KW-0963">Cytoplasm</keyword>
<gene>
    <name evidence="18" type="primary">Thop1</name>
</gene>
<dbReference type="OMA" id="KNFQSAM"/>
<comment type="function">
    <text evidence="15">Involved in the metabolism of neuropeptides under 20 amino acid residues long. Involved in cytoplasmic peptide degradation. Able to degrade the amyloid-beta precursor protein and generate amyloidogenic fragments. Also acts as a regulator of cannabinoid signaling pathway by mediating degradation of hemopressin, an antagonist peptide of the cannabinoid receptor CNR1.</text>
</comment>
<comment type="subcellular location">
    <subcellularLocation>
        <location evidence="1">Cytoplasm</location>
    </subcellularLocation>
</comment>
<evidence type="ECO:0000256" key="3">
    <source>
        <dbReference type="ARBA" id="ARBA00011245"/>
    </source>
</evidence>
<comment type="cofactor">
    <cofactor evidence="16">
        <name>Zn(2+)</name>
        <dbReference type="ChEBI" id="CHEBI:29105"/>
    </cofactor>
    <text evidence="16">Binds 1 zinc ion.</text>
</comment>
<evidence type="ECO:0000256" key="15">
    <source>
        <dbReference type="ARBA" id="ARBA00045978"/>
    </source>
</evidence>
<evidence type="ECO:0000313" key="18">
    <source>
        <dbReference type="Ensembl" id="ENSNGAP00000024692.1"/>
    </source>
</evidence>
<evidence type="ECO:0000259" key="17">
    <source>
        <dbReference type="Pfam" id="PF01432"/>
    </source>
</evidence>
<evidence type="ECO:0000256" key="14">
    <source>
        <dbReference type="ARBA" id="ARBA00039633"/>
    </source>
</evidence>
<evidence type="ECO:0000256" key="12">
    <source>
        <dbReference type="ARBA" id="ARBA00036235"/>
    </source>
</evidence>
<name>A0A8C6RXZ2_NANGA</name>
<dbReference type="GO" id="GO:0046872">
    <property type="term" value="F:metal ion binding"/>
    <property type="evidence" value="ECO:0007669"/>
    <property type="project" value="UniProtKB-UniRule"/>
</dbReference>
<dbReference type="AlphaFoldDB" id="A0A8C6RXZ2"/>
<evidence type="ECO:0000256" key="8">
    <source>
        <dbReference type="ARBA" id="ARBA00022801"/>
    </source>
</evidence>
<evidence type="ECO:0000256" key="6">
    <source>
        <dbReference type="ARBA" id="ARBA00022670"/>
    </source>
</evidence>
<evidence type="ECO:0000256" key="2">
    <source>
        <dbReference type="ARBA" id="ARBA00006040"/>
    </source>
</evidence>
<dbReference type="FunFam" id="1.20.1050.40:FF:000001">
    <property type="entry name" value="Thimet oligopeptidase 1"/>
    <property type="match status" value="1"/>
</dbReference>
<dbReference type="FunFam" id="3.40.390.10:FF:000006">
    <property type="entry name" value="Thimet oligopeptidase 1"/>
    <property type="match status" value="1"/>
</dbReference>
<dbReference type="Gene3D" id="1.10.1370.10">
    <property type="entry name" value="Neurolysin, domain 3"/>
    <property type="match status" value="1"/>
</dbReference>
<protein>
    <recommendedName>
        <fullName evidence="14">Thimet oligopeptidase</fullName>
        <ecNumber evidence="13">3.4.24.15</ecNumber>
    </recommendedName>
</protein>
<comment type="catalytic activity">
    <reaction evidence="12">
        <text>Preferential cleavage of bonds with hydrophobic residues at P1, P2 and P3' and a small residue at P1' in substrates of 5 to 15 residues.</text>
        <dbReference type="EC" id="3.4.24.15"/>
    </reaction>
</comment>
<evidence type="ECO:0000256" key="9">
    <source>
        <dbReference type="ARBA" id="ARBA00022833"/>
    </source>
</evidence>
<sequence>MKPPAACAGDVLDAASPCSVVNHLRWDLSAQQIEELTKELIEQTKQVYDRVGSQAFEDVSYENTLKALADVEVTYTVQRNILDFPQHVSPCKDIRMASTEADKKLSEFDVEMSMRQDVYQRVVWLQEKVSKDFLRPEAVRYLERLIKLGRRNGLHLPEETQEKIKSIKKQLSLLCIDFNKNLTEDTTFLPFTREELGGLPEDFLNSLEKMEDGKLKVTLKYPHYFPLLKKCHVPETRRQVETAFNSRCKEENCAILKELVALRAQKCSLLGFHTHADYVLEMNMAKTSHTVATFLDDLARKLKPLGAQERAVILELKEEECMHRGLPFDGHIHAWDMRYYMNQVEETRYQVDQNLLKEYFPMQVVTRGLLGIYQELLGLTFSLEDSANAWHEDVQLYSVRDAASGKEMGKFYLDLYPREGKYGHAACFGLQPGCLRPDGSRQLAIAAMVANFTKPTADTPSLLQHDEVETYFHEFGHVMHQLCSQAEFAMFSGTHVERDFVEAPSQMLENWVWEKEPLLRMSQHYRTGSAIPQELLDKLVKSRQANTGLFNLRQIVLAKVDQALHTQTNADPAEEYFRLCQEILGVPATPGTNMPATFGHLAGGYDAQYYGYLWSEVYSMDMFQTRFKQEGVLSPKVGMDYRSCVLRPGGSQDGSTMLKQFLGREPTQDAFLLSKGLQLDTEPPAS</sequence>
<keyword evidence="5" id="KW-0597">Phosphoprotein</keyword>
<dbReference type="InterPro" id="IPR024079">
    <property type="entry name" value="MetalloPept_cat_dom_sf"/>
</dbReference>
<dbReference type="PANTHER" id="PTHR11804:SF50">
    <property type="entry name" value="THIMET OLIGOPEPTIDASE"/>
    <property type="match status" value="1"/>
</dbReference>
<dbReference type="OrthoDB" id="534666at2759"/>
<dbReference type="CTD" id="7064"/>
<evidence type="ECO:0000256" key="16">
    <source>
        <dbReference type="RuleBase" id="RU003435"/>
    </source>
</evidence>
<keyword evidence="19" id="KW-1185">Reference proteome</keyword>
<dbReference type="RefSeq" id="XP_008835305.1">
    <property type="nucleotide sequence ID" value="XM_008837083.2"/>
</dbReference>
<keyword evidence="7 16" id="KW-0479">Metal-binding</keyword>
<dbReference type="GO" id="GO:0004222">
    <property type="term" value="F:metalloendopeptidase activity"/>
    <property type="evidence" value="ECO:0007669"/>
    <property type="project" value="InterPro"/>
</dbReference>
<dbReference type="InterPro" id="IPR045090">
    <property type="entry name" value="Pept_M3A_M3B"/>
</dbReference>
<keyword evidence="6 16" id="KW-0645">Protease</keyword>
<dbReference type="Proteomes" id="UP000694381">
    <property type="component" value="Unassembled WGS sequence"/>
</dbReference>
<dbReference type="SUPFAM" id="SSF55486">
    <property type="entry name" value="Metalloproteases ('zincins'), catalytic domain"/>
    <property type="match status" value="1"/>
</dbReference>
<keyword evidence="9 16" id="KW-0862">Zinc</keyword>
<organism evidence="18 19">
    <name type="scientific">Nannospalax galili</name>
    <name type="common">Northern Israeli blind subterranean mole rat</name>
    <name type="synonym">Spalax galili</name>
    <dbReference type="NCBI Taxonomy" id="1026970"/>
    <lineage>
        <taxon>Eukaryota</taxon>
        <taxon>Metazoa</taxon>
        <taxon>Chordata</taxon>
        <taxon>Craniata</taxon>
        <taxon>Vertebrata</taxon>
        <taxon>Euteleostomi</taxon>
        <taxon>Mammalia</taxon>
        <taxon>Eutheria</taxon>
        <taxon>Euarchontoglires</taxon>
        <taxon>Glires</taxon>
        <taxon>Rodentia</taxon>
        <taxon>Myomorpha</taxon>
        <taxon>Muroidea</taxon>
        <taxon>Spalacidae</taxon>
        <taxon>Spalacinae</taxon>
        <taxon>Nannospalax</taxon>
    </lineage>
</organism>
<dbReference type="GO" id="GO:0006508">
    <property type="term" value="P:proteolysis"/>
    <property type="evidence" value="ECO:0007669"/>
    <property type="project" value="UniProtKB-KW"/>
</dbReference>
<evidence type="ECO:0000256" key="7">
    <source>
        <dbReference type="ARBA" id="ARBA00022723"/>
    </source>
</evidence>
<dbReference type="Gene3D" id="1.20.1050.40">
    <property type="entry name" value="Endopeptidase. Chain P, domain 1"/>
    <property type="match status" value="1"/>
</dbReference>
<keyword evidence="8 16" id="KW-0378">Hydrolase</keyword>
<evidence type="ECO:0000256" key="11">
    <source>
        <dbReference type="ARBA" id="ARBA00023049"/>
    </source>
</evidence>
<dbReference type="Pfam" id="PF01432">
    <property type="entry name" value="Peptidase_M3"/>
    <property type="match status" value="1"/>
</dbReference>
<evidence type="ECO:0000313" key="19">
    <source>
        <dbReference type="Proteomes" id="UP000694381"/>
    </source>
</evidence>